<evidence type="ECO:0000313" key="4">
    <source>
        <dbReference type="Proteomes" id="UP001454036"/>
    </source>
</evidence>
<dbReference type="AlphaFoldDB" id="A0AAV3QKK2"/>
<evidence type="ECO:0000259" key="2">
    <source>
        <dbReference type="Pfam" id="PF08766"/>
    </source>
</evidence>
<dbReference type="Gene3D" id="1.10.10.60">
    <property type="entry name" value="Homeodomain-like"/>
    <property type="match status" value="1"/>
</dbReference>
<dbReference type="InterPro" id="IPR014876">
    <property type="entry name" value="DEK_C"/>
</dbReference>
<sequence length="103" mass="12080">MASEAELTKRLQEILDTSDLNTTTTVRRKLEEHIFIDLSDKKVFIWCCLFQEERPVWHTINCNVLPKDHEEPKTEETNDRDEKIPMVTDLEYPPAFGTEDQAT</sequence>
<dbReference type="Pfam" id="PF08766">
    <property type="entry name" value="DEK_C"/>
    <property type="match status" value="1"/>
</dbReference>
<evidence type="ECO:0000256" key="1">
    <source>
        <dbReference type="SAM" id="MobiDB-lite"/>
    </source>
</evidence>
<proteinExistence type="predicted"/>
<dbReference type="SUPFAM" id="SSF109715">
    <property type="entry name" value="DEK C-terminal domain"/>
    <property type="match status" value="1"/>
</dbReference>
<gene>
    <name evidence="3" type="ORF">LIER_19493</name>
</gene>
<accession>A0AAV3QKK2</accession>
<comment type="caution">
    <text evidence="3">The sequence shown here is derived from an EMBL/GenBank/DDBJ whole genome shotgun (WGS) entry which is preliminary data.</text>
</comment>
<dbReference type="EMBL" id="BAABME010004822">
    <property type="protein sequence ID" value="GAA0163691.1"/>
    <property type="molecule type" value="Genomic_DNA"/>
</dbReference>
<name>A0AAV3QKK2_LITER</name>
<evidence type="ECO:0000313" key="3">
    <source>
        <dbReference type="EMBL" id="GAA0163691.1"/>
    </source>
</evidence>
<keyword evidence="4" id="KW-1185">Reference proteome</keyword>
<reference evidence="3 4" key="1">
    <citation type="submission" date="2024-01" db="EMBL/GenBank/DDBJ databases">
        <title>The complete chloroplast genome sequence of Lithospermum erythrorhizon: insights into the phylogenetic relationship among Boraginaceae species and the maternal lineages of purple gromwells.</title>
        <authorList>
            <person name="Okada T."/>
            <person name="Watanabe K."/>
        </authorList>
    </citation>
    <scope>NUCLEOTIDE SEQUENCE [LARGE SCALE GENOMIC DNA]</scope>
</reference>
<feature type="region of interest" description="Disordered" evidence="1">
    <location>
        <begin position="69"/>
        <end position="103"/>
    </location>
</feature>
<protein>
    <recommendedName>
        <fullName evidence="2">DEK-C domain-containing protein</fullName>
    </recommendedName>
</protein>
<feature type="compositionally biased region" description="Basic and acidic residues" evidence="1">
    <location>
        <begin position="69"/>
        <end position="84"/>
    </location>
</feature>
<organism evidence="3 4">
    <name type="scientific">Lithospermum erythrorhizon</name>
    <name type="common">Purple gromwell</name>
    <name type="synonym">Lithospermum officinale var. erythrorhizon</name>
    <dbReference type="NCBI Taxonomy" id="34254"/>
    <lineage>
        <taxon>Eukaryota</taxon>
        <taxon>Viridiplantae</taxon>
        <taxon>Streptophyta</taxon>
        <taxon>Embryophyta</taxon>
        <taxon>Tracheophyta</taxon>
        <taxon>Spermatophyta</taxon>
        <taxon>Magnoliopsida</taxon>
        <taxon>eudicotyledons</taxon>
        <taxon>Gunneridae</taxon>
        <taxon>Pentapetalae</taxon>
        <taxon>asterids</taxon>
        <taxon>lamiids</taxon>
        <taxon>Boraginales</taxon>
        <taxon>Boraginaceae</taxon>
        <taxon>Boraginoideae</taxon>
        <taxon>Lithospermeae</taxon>
        <taxon>Lithospermum</taxon>
    </lineage>
</organism>
<dbReference type="Proteomes" id="UP001454036">
    <property type="component" value="Unassembled WGS sequence"/>
</dbReference>
<feature type="domain" description="DEK-C" evidence="2">
    <location>
        <begin position="3"/>
        <end position="45"/>
    </location>
</feature>